<dbReference type="InterPro" id="IPR036259">
    <property type="entry name" value="MFS_trans_sf"/>
</dbReference>
<dbReference type="InterPro" id="IPR001927">
    <property type="entry name" value="Na/Gal_symport"/>
</dbReference>
<feature type="transmembrane region" description="Helical" evidence="1">
    <location>
        <begin position="50"/>
        <end position="69"/>
    </location>
</feature>
<feature type="transmembrane region" description="Helical" evidence="1">
    <location>
        <begin position="189"/>
        <end position="210"/>
    </location>
</feature>
<protein>
    <submittedName>
        <fullName evidence="2">Inner membrane symporter YicJ</fullName>
    </submittedName>
</protein>
<feature type="transmembrane region" description="Helical" evidence="1">
    <location>
        <begin position="417"/>
        <end position="440"/>
    </location>
</feature>
<dbReference type="Proteomes" id="UP000363661">
    <property type="component" value="Unassembled WGS sequence"/>
</dbReference>
<feature type="transmembrane region" description="Helical" evidence="1">
    <location>
        <begin position="275"/>
        <end position="300"/>
    </location>
</feature>
<dbReference type="GO" id="GO:0008643">
    <property type="term" value="P:carbohydrate transport"/>
    <property type="evidence" value="ECO:0007669"/>
    <property type="project" value="InterPro"/>
</dbReference>
<reference evidence="2 3" key="1">
    <citation type="submission" date="2019-07" db="EMBL/GenBank/DDBJ databases">
        <authorList>
            <person name="Hibberd C M."/>
            <person name="Gehrig L. J."/>
            <person name="Chang H.-W."/>
            <person name="Venkatesh S."/>
        </authorList>
    </citation>
    <scope>NUCLEOTIDE SEQUENCE [LARGE SCALE GENOMIC DNA]</scope>
    <source>
        <strain evidence="2">Ruminococcus_torques_SSTS_Bg7063</strain>
    </source>
</reference>
<keyword evidence="1" id="KW-0472">Membrane</keyword>
<feature type="transmembrane region" description="Helical" evidence="1">
    <location>
        <begin position="242"/>
        <end position="263"/>
    </location>
</feature>
<feature type="transmembrane region" description="Helical" evidence="1">
    <location>
        <begin position="312"/>
        <end position="330"/>
    </location>
</feature>
<feature type="transmembrane region" description="Helical" evidence="1">
    <location>
        <begin position="156"/>
        <end position="177"/>
    </location>
</feature>
<feature type="transmembrane region" description="Helical" evidence="1">
    <location>
        <begin position="21"/>
        <end position="44"/>
    </location>
</feature>
<keyword evidence="1" id="KW-1133">Transmembrane helix</keyword>
<keyword evidence="3" id="KW-1185">Reference proteome</keyword>
<feature type="transmembrane region" description="Helical" evidence="1">
    <location>
        <begin position="387"/>
        <end position="405"/>
    </location>
</feature>
<name>A0A564SZ62_9FIRM</name>
<feature type="transmembrane region" description="Helical" evidence="1">
    <location>
        <begin position="90"/>
        <end position="112"/>
    </location>
</feature>
<dbReference type="PANTHER" id="PTHR11328:SF24">
    <property type="entry name" value="MAJOR FACILITATOR SUPERFAMILY (MFS) PROFILE DOMAIN-CONTAINING PROTEIN"/>
    <property type="match status" value="1"/>
</dbReference>
<dbReference type="Gene3D" id="1.20.1250.20">
    <property type="entry name" value="MFS general substrate transporter like domains"/>
    <property type="match status" value="1"/>
</dbReference>
<evidence type="ECO:0000256" key="1">
    <source>
        <dbReference type="SAM" id="Phobius"/>
    </source>
</evidence>
<dbReference type="Pfam" id="PF13347">
    <property type="entry name" value="MFS_2"/>
    <property type="match status" value="1"/>
</dbReference>
<dbReference type="RefSeq" id="WP_144366613.1">
    <property type="nucleotide sequence ID" value="NZ_CABHNA010000038.1"/>
</dbReference>
<evidence type="ECO:0000313" key="3">
    <source>
        <dbReference type="Proteomes" id="UP000363661"/>
    </source>
</evidence>
<dbReference type="GO" id="GO:0005886">
    <property type="term" value="C:plasma membrane"/>
    <property type="evidence" value="ECO:0007669"/>
    <property type="project" value="TreeGrafter"/>
</dbReference>
<feature type="transmembrane region" description="Helical" evidence="1">
    <location>
        <begin position="336"/>
        <end position="358"/>
    </location>
</feature>
<dbReference type="SUPFAM" id="SSF103473">
    <property type="entry name" value="MFS general substrate transporter"/>
    <property type="match status" value="1"/>
</dbReference>
<dbReference type="AlphaFoldDB" id="A0A564SZ62"/>
<dbReference type="GO" id="GO:0006814">
    <property type="term" value="P:sodium ion transport"/>
    <property type="evidence" value="ECO:0007669"/>
    <property type="project" value="InterPro"/>
</dbReference>
<gene>
    <name evidence="2" type="primary">yicJ_1</name>
    <name evidence="2" type="ORF">RTSSTS7063_00779</name>
</gene>
<dbReference type="CDD" id="cd17332">
    <property type="entry name" value="MFS_MelB_like"/>
    <property type="match status" value="1"/>
</dbReference>
<organism evidence="2 3">
    <name type="scientific">[Ruminococcus] torques</name>
    <dbReference type="NCBI Taxonomy" id="33039"/>
    <lineage>
        <taxon>Bacteria</taxon>
        <taxon>Bacillati</taxon>
        <taxon>Bacillota</taxon>
        <taxon>Clostridia</taxon>
        <taxon>Lachnospirales</taxon>
        <taxon>Lachnospiraceae</taxon>
        <taxon>Mediterraneibacter</taxon>
    </lineage>
</organism>
<dbReference type="GO" id="GO:0015293">
    <property type="term" value="F:symporter activity"/>
    <property type="evidence" value="ECO:0007669"/>
    <property type="project" value="InterPro"/>
</dbReference>
<keyword evidence="1" id="KW-0812">Transmembrane</keyword>
<dbReference type="NCBIfam" id="TIGR00792">
    <property type="entry name" value="gph"/>
    <property type="match status" value="1"/>
</dbReference>
<feature type="transmembrane region" description="Helical" evidence="1">
    <location>
        <begin position="118"/>
        <end position="136"/>
    </location>
</feature>
<evidence type="ECO:0000313" key="2">
    <source>
        <dbReference type="EMBL" id="VUX00488.1"/>
    </source>
</evidence>
<dbReference type="PANTHER" id="PTHR11328">
    <property type="entry name" value="MAJOR FACILITATOR SUPERFAMILY DOMAIN-CONTAINING PROTEIN"/>
    <property type="match status" value="1"/>
</dbReference>
<dbReference type="InterPro" id="IPR039672">
    <property type="entry name" value="MFS_2"/>
</dbReference>
<sequence>MKLFTNSDNPKTSLGFVERCAIGFGNFGNSFIFAAISAFLIFYYTDVVGLNPAIIGTLLLVSRLFDGVTDVAMGHIVDRTHSKYGKARCYILWMSIPFAICSCFLFAVPTNISVTLQYIYVFISYNLVCSLLYTALSVPFQTLSCLVTENQYERGLFGVFTMLFATVGVMIVNSFTLGLVDYFGGTARAWTITIAIFAVIGLAAHMFCFFNVKERVGDLPTEDSNPDAGLIDSVRALFYNSYWIRMVFVTVLIFLSYMTYMAALIYYCNVSLGNIGLYAIIANICNVCEITSYVLASAAFKKFGKVKTMTTSNIIFIIVIICEFIAVSMIGNVPLIIGLTILKGFSIGMTMVPMNGIMADCVTLCEMKTGVNAKGVGISAMSVGQKCGTGLSSALFGFILAWGGYSEAATSFSDRVIFSVNFSYLLVPLICAVIIALLLFRYNLEKDYSNAIQEQEVKRK</sequence>
<proteinExistence type="predicted"/>
<accession>A0A564SZ62</accession>
<dbReference type="EMBL" id="CABHNA010000038">
    <property type="protein sequence ID" value="VUX00488.1"/>
    <property type="molecule type" value="Genomic_DNA"/>
</dbReference>